<dbReference type="AlphaFoldDB" id="A0A2H0YLR1"/>
<dbReference type="InterPro" id="IPR000092">
    <property type="entry name" value="Polyprenyl_synt"/>
</dbReference>
<evidence type="ECO:0000256" key="4">
    <source>
        <dbReference type="SAM" id="Phobius"/>
    </source>
</evidence>
<dbReference type="Pfam" id="PF00348">
    <property type="entry name" value="polyprenyl_synt"/>
    <property type="match status" value="1"/>
</dbReference>
<accession>A0A2H0YLR1</accession>
<dbReference type="GO" id="GO:0046872">
    <property type="term" value="F:metal ion binding"/>
    <property type="evidence" value="ECO:0007669"/>
    <property type="project" value="UniProtKB-KW"/>
</dbReference>
<dbReference type="PROSITE" id="PS00444">
    <property type="entry name" value="POLYPRENYL_SYNTHASE_2"/>
    <property type="match status" value="1"/>
</dbReference>
<dbReference type="SUPFAM" id="SSF48576">
    <property type="entry name" value="Terpenoid synthases"/>
    <property type="match status" value="1"/>
</dbReference>
<sequence length="251" mass="28409">LRRGKPCLHKIFGVDIALNAGNFLYFLSLLALIKNQKKFEPEILNKAYQTYIQEMLNLGLGQGTDIFWAKPPHQIWSGAEIEEKEYLQMCVFKTGCLSRMAAKLAVILSEGSEKLAEKLGQMAEAIGVAFQIQDDILDITLAGKDREKFGKVFGQDIKDGKRTLMVIHTLKKANPGDKKRLLEILNKHTDNLAEIKEAVGLIKKYGSLNYAKNLSQKIVSDTWQEVDKLLPESKAKKRLKSFISYLIKRKI</sequence>
<evidence type="ECO:0000256" key="2">
    <source>
        <dbReference type="ARBA" id="ARBA00022842"/>
    </source>
</evidence>
<name>A0A2H0YLR1_9BACT</name>
<keyword evidence="4" id="KW-0472">Membrane</keyword>
<keyword evidence="1" id="KW-0479">Metal-binding</keyword>
<dbReference type="InterPro" id="IPR008949">
    <property type="entry name" value="Isoprenoid_synthase_dom_sf"/>
</dbReference>
<dbReference type="Gene3D" id="1.10.600.10">
    <property type="entry name" value="Farnesyl Diphosphate Synthase"/>
    <property type="match status" value="1"/>
</dbReference>
<dbReference type="PANTHER" id="PTHR12001:SF44">
    <property type="entry name" value="GERANYLGERANYL PYROPHOSPHATE SYNTHASE"/>
    <property type="match status" value="1"/>
</dbReference>
<dbReference type="InterPro" id="IPR033749">
    <property type="entry name" value="Polyprenyl_synt_CS"/>
</dbReference>
<comment type="similarity">
    <text evidence="3">Belongs to the FPP/GGPP synthase family.</text>
</comment>
<comment type="caution">
    <text evidence="5">The sequence shown here is derived from an EMBL/GenBank/DDBJ whole genome shotgun (WGS) entry which is preliminary data.</text>
</comment>
<evidence type="ECO:0000256" key="3">
    <source>
        <dbReference type="RuleBase" id="RU004466"/>
    </source>
</evidence>
<dbReference type="Proteomes" id="UP000230088">
    <property type="component" value="Unassembled WGS sequence"/>
</dbReference>
<dbReference type="PANTHER" id="PTHR12001">
    <property type="entry name" value="GERANYLGERANYL PYROPHOSPHATE SYNTHASE"/>
    <property type="match status" value="1"/>
</dbReference>
<protein>
    <recommendedName>
        <fullName evidence="7">Polyprenyl synthetase family protein</fullName>
    </recommendedName>
</protein>
<gene>
    <name evidence="5" type="ORF">COT33_01935</name>
</gene>
<dbReference type="GO" id="GO:0008299">
    <property type="term" value="P:isoprenoid biosynthetic process"/>
    <property type="evidence" value="ECO:0007669"/>
    <property type="project" value="InterPro"/>
</dbReference>
<keyword evidence="3" id="KW-0808">Transferase</keyword>
<evidence type="ECO:0008006" key="7">
    <source>
        <dbReference type="Google" id="ProtNLM"/>
    </source>
</evidence>
<evidence type="ECO:0000256" key="1">
    <source>
        <dbReference type="ARBA" id="ARBA00022723"/>
    </source>
</evidence>
<evidence type="ECO:0000313" key="5">
    <source>
        <dbReference type="EMBL" id="PIS39435.1"/>
    </source>
</evidence>
<feature type="non-terminal residue" evidence="5">
    <location>
        <position position="1"/>
    </location>
</feature>
<organism evidence="5 6">
    <name type="scientific">Candidatus Nealsonbacteria bacterium CG08_land_8_20_14_0_20_38_20</name>
    <dbReference type="NCBI Taxonomy" id="1974705"/>
    <lineage>
        <taxon>Bacteria</taxon>
        <taxon>Candidatus Nealsoniibacteriota</taxon>
    </lineage>
</organism>
<evidence type="ECO:0000313" key="6">
    <source>
        <dbReference type="Proteomes" id="UP000230088"/>
    </source>
</evidence>
<dbReference type="GO" id="GO:0004659">
    <property type="term" value="F:prenyltransferase activity"/>
    <property type="evidence" value="ECO:0007669"/>
    <property type="project" value="InterPro"/>
</dbReference>
<keyword evidence="4" id="KW-1133">Transmembrane helix</keyword>
<reference evidence="6" key="1">
    <citation type="submission" date="2017-09" db="EMBL/GenBank/DDBJ databases">
        <title>Depth-based differentiation of microbial function through sediment-hosted aquifers and enrichment of novel symbionts in the deep terrestrial subsurface.</title>
        <authorList>
            <person name="Probst A.J."/>
            <person name="Ladd B."/>
            <person name="Jarett J.K."/>
            <person name="Geller-Mcgrath D.E."/>
            <person name="Sieber C.M.K."/>
            <person name="Emerson J.B."/>
            <person name="Anantharaman K."/>
            <person name="Thomas B.C."/>
            <person name="Malmstrom R."/>
            <person name="Stieglmeier M."/>
            <person name="Klingl A."/>
            <person name="Woyke T."/>
            <person name="Ryan C.M."/>
            <person name="Banfield J.F."/>
        </authorList>
    </citation>
    <scope>NUCLEOTIDE SEQUENCE [LARGE SCALE GENOMIC DNA]</scope>
</reference>
<keyword evidence="4" id="KW-0812">Transmembrane</keyword>
<dbReference type="EMBL" id="PEYD01000038">
    <property type="protein sequence ID" value="PIS39435.1"/>
    <property type="molecule type" value="Genomic_DNA"/>
</dbReference>
<keyword evidence="2" id="KW-0460">Magnesium</keyword>
<proteinExistence type="inferred from homology"/>
<feature type="transmembrane region" description="Helical" evidence="4">
    <location>
        <begin position="12"/>
        <end position="33"/>
    </location>
</feature>